<proteinExistence type="predicted"/>
<feature type="compositionally biased region" description="Acidic residues" evidence="1">
    <location>
        <begin position="101"/>
        <end position="110"/>
    </location>
</feature>
<name>A0AAV1DF32_OLDCO</name>
<protein>
    <submittedName>
        <fullName evidence="2">OLC1v1005324C1</fullName>
    </submittedName>
</protein>
<organism evidence="2 3">
    <name type="scientific">Oldenlandia corymbosa var. corymbosa</name>
    <dbReference type="NCBI Taxonomy" id="529605"/>
    <lineage>
        <taxon>Eukaryota</taxon>
        <taxon>Viridiplantae</taxon>
        <taxon>Streptophyta</taxon>
        <taxon>Embryophyta</taxon>
        <taxon>Tracheophyta</taxon>
        <taxon>Spermatophyta</taxon>
        <taxon>Magnoliopsida</taxon>
        <taxon>eudicotyledons</taxon>
        <taxon>Gunneridae</taxon>
        <taxon>Pentapetalae</taxon>
        <taxon>asterids</taxon>
        <taxon>lamiids</taxon>
        <taxon>Gentianales</taxon>
        <taxon>Rubiaceae</taxon>
        <taxon>Rubioideae</taxon>
        <taxon>Spermacoceae</taxon>
        <taxon>Hedyotis-Oldenlandia complex</taxon>
        <taxon>Oldenlandia</taxon>
    </lineage>
</organism>
<keyword evidence="3" id="KW-1185">Reference proteome</keyword>
<evidence type="ECO:0000313" key="3">
    <source>
        <dbReference type="Proteomes" id="UP001161247"/>
    </source>
</evidence>
<dbReference type="PANTHER" id="PTHR35046:SF9">
    <property type="entry name" value="RNA-DIRECTED DNA POLYMERASE"/>
    <property type="match status" value="1"/>
</dbReference>
<gene>
    <name evidence="2" type="ORF">OLC1_LOCUS14754</name>
</gene>
<dbReference type="InterPro" id="IPR036397">
    <property type="entry name" value="RNaseH_sf"/>
</dbReference>
<evidence type="ECO:0000313" key="2">
    <source>
        <dbReference type="EMBL" id="CAI9106218.1"/>
    </source>
</evidence>
<dbReference type="InterPro" id="IPR012337">
    <property type="entry name" value="RNaseH-like_sf"/>
</dbReference>
<dbReference type="PANTHER" id="PTHR35046">
    <property type="entry name" value="ZINC KNUCKLE (CCHC-TYPE) FAMILY PROTEIN"/>
    <property type="match status" value="1"/>
</dbReference>
<dbReference type="Proteomes" id="UP001161247">
    <property type="component" value="Chromosome 5"/>
</dbReference>
<reference evidence="2" key="1">
    <citation type="submission" date="2023-03" db="EMBL/GenBank/DDBJ databases">
        <authorList>
            <person name="Julca I."/>
        </authorList>
    </citation>
    <scope>NUCLEOTIDE SEQUENCE</scope>
</reference>
<accession>A0AAV1DF32</accession>
<sequence length="178" mass="20447">MIPPIRLFFHPRGTFVNPGGDYNAIFDLVGTKQERSDSTFHYSKVDAYALKMEQMQVSMQKWQASTELWCKQNGVPVSSFGVEEDQSVQGSKWKTHPSNDTDSDDSFLEEDDNHEHNLDWDVKLLSYFWKTLWGKLGTNLLFSTTSHPQTDGQMEVVNRTLGTLLRALIQKNLKAWES</sequence>
<feature type="compositionally biased region" description="Polar residues" evidence="1">
    <location>
        <begin position="87"/>
        <end position="100"/>
    </location>
</feature>
<dbReference type="SUPFAM" id="SSF53098">
    <property type="entry name" value="Ribonuclease H-like"/>
    <property type="match status" value="1"/>
</dbReference>
<evidence type="ECO:0000256" key="1">
    <source>
        <dbReference type="SAM" id="MobiDB-lite"/>
    </source>
</evidence>
<dbReference type="GO" id="GO:0003676">
    <property type="term" value="F:nucleic acid binding"/>
    <property type="evidence" value="ECO:0007669"/>
    <property type="project" value="InterPro"/>
</dbReference>
<dbReference type="Gene3D" id="3.30.420.10">
    <property type="entry name" value="Ribonuclease H-like superfamily/Ribonuclease H"/>
    <property type="match status" value="1"/>
</dbReference>
<dbReference type="AlphaFoldDB" id="A0AAV1DF32"/>
<dbReference type="EMBL" id="OX459122">
    <property type="protein sequence ID" value="CAI9106218.1"/>
    <property type="molecule type" value="Genomic_DNA"/>
</dbReference>
<feature type="region of interest" description="Disordered" evidence="1">
    <location>
        <begin position="86"/>
        <end position="110"/>
    </location>
</feature>